<evidence type="ECO:0000256" key="4">
    <source>
        <dbReference type="ARBA" id="ARBA00022490"/>
    </source>
</evidence>
<dbReference type="PANTHER" id="PTHR43445">
    <property type="entry name" value="UDP-N-ACETYLMURAMATE--L-ALANINE LIGASE-RELATED"/>
    <property type="match status" value="1"/>
</dbReference>
<keyword evidence="9 14" id="KW-0133">Cell shape</keyword>
<comment type="similarity">
    <text evidence="14">Belongs to the MurCDEF family.</text>
</comment>
<evidence type="ECO:0000256" key="12">
    <source>
        <dbReference type="ARBA" id="ARBA00023316"/>
    </source>
</evidence>
<evidence type="ECO:0000256" key="7">
    <source>
        <dbReference type="ARBA" id="ARBA00022741"/>
    </source>
</evidence>
<reference evidence="19 20" key="1">
    <citation type="submission" date="2021-08" db="EMBL/GenBank/DDBJ databases">
        <title>Endosymbiont genome of Braarudosphaera bigelowii.</title>
        <authorList>
            <person name="Suzuki S."/>
            <person name="Ishida K."/>
        </authorList>
    </citation>
    <scope>NUCLEOTIDE SEQUENCE [LARGE SCALE GENOMIC DNA]</scope>
    <source>
        <strain evidence="19">CPSB-1</strain>
    </source>
</reference>
<evidence type="ECO:0000256" key="10">
    <source>
        <dbReference type="ARBA" id="ARBA00022984"/>
    </source>
</evidence>
<dbReference type="InterPro" id="IPR036615">
    <property type="entry name" value="Mur_ligase_C_dom_sf"/>
</dbReference>
<evidence type="ECO:0000256" key="1">
    <source>
        <dbReference type="ARBA" id="ARBA00004496"/>
    </source>
</evidence>
<name>A0ABN6K4Q1_9CHRO</name>
<dbReference type="SUPFAM" id="SSF51984">
    <property type="entry name" value="MurCD N-terminal domain"/>
    <property type="match status" value="1"/>
</dbReference>
<comment type="catalytic activity">
    <reaction evidence="13 14">
        <text>UDP-N-acetyl-alpha-D-muramate + L-alanine + ATP = UDP-N-acetyl-alpha-D-muramoyl-L-alanine + ADP + phosphate + H(+)</text>
        <dbReference type="Rhea" id="RHEA:23372"/>
        <dbReference type="ChEBI" id="CHEBI:15378"/>
        <dbReference type="ChEBI" id="CHEBI:30616"/>
        <dbReference type="ChEBI" id="CHEBI:43474"/>
        <dbReference type="ChEBI" id="CHEBI:57972"/>
        <dbReference type="ChEBI" id="CHEBI:70757"/>
        <dbReference type="ChEBI" id="CHEBI:83898"/>
        <dbReference type="ChEBI" id="CHEBI:456216"/>
        <dbReference type="EC" id="6.3.2.8"/>
    </reaction>
</comment>
<dbReference type="Pfam" id="PF02875">
    <property type="entry name" value="Mur_ligase_C"/>
    <property type="match status" value="1"/>
</dbReference>
<proteinExistence type="inferred from homology"/>
<dbReference type="Gene3D" id="3.40.50.720">
    <property type="entry name" value="NAD(P)-binding Rossmann-like Domain"/>
    <property type="match status" value="1"/>
</dbReference>
<gene>
    <name evidence="14" type="primary">murC</name>
    <name evidence="19" type="ORF">CPARK_000105800</name>
</gene>
<evidence type="ECO:0000256" key="2">
    <source>
        <dbReference type="ARBA" id="ARBA00004752"/>
    </source>
</evidence>
<dbReference type="InterPro" id="IPR005758">
    <property type="entry name" value="UDP-N-AcMur_Ala_ligase_MurC"/>
</dbReference>
<keyword evidence="10 14" id="KW-0573">Peptidoglycan synthesis</keyword>
<evidence type="ECO:0000256" key="9">
    <source>
        <dbReference type="ARBA" id="ARBA00022960"/>
    </source>
</evidence>
<dbReference type="InterPro" id="IPR000713">
    <property type="entry name" value="Mur_ligase_N"/>
</dbReference>
<dbReference type="Pfam" id="PF08245">
    <property type="entry name" value="Mur_ligase_M"/>
    <property type="match status" value="1"/>
</dbReference>
<accession>A0ABN6K4Q1</accession>
<feature type="domain" description="Mur ligase N-terminal catalytic" evidence="16">
    <location>
        <begin position="12"/>
        <end position="136"/>
    </location>
</feature>
<evidence type="ECO:0000256" key="6">
    <source>
        <dbReference type="ARBA" id="ARBA00022618"/>
    </source>
</evidence>
<dbReference type="GO" id="GO:0016874">
    <property type="term" value="F:ligase activity"/>
    <property type="evidence" value="ECO:0007669"/>
    <property type="project" value="UniProtKB-KW"/>
</dbReference>
<evidence type="ECO:0000259" key="16">
    <source>
        <dbReference type="Pfam" id="PF01225"/>
    </source>
</evidence>
<feature type="binding site" evidence="14">
    <location>
        <begin position="143"/>
        <end position="149"/>
    </location>
    <ligand>
        <name>ATP</name>
        <dbReference type="ChEBI" id="CHEBI:30616"/>
    </ligand>
</feature>
<keyword evidence="15" id="KW-1133">Transmembrane helix</keyword>
<dbReference type="SUPFAM" id="SSF53623">
    <property type="entry name" value="MurD-like peptide ligases, catalytic domain"/>
    <property type="match status" value="1"/>
</dbReference>
<dbReference type="InterPro" id="IPR013221">
    <property type="entry name" value="Mur_ligase_cen"/>
</dbReference>
<sequence length="484" mass="53801">MGKTIDFSGQPFHFIGIGGIGMSALAYILAKRKLPVSGSDLRSTNIIERLQKVGVRIFNHQEAINLEFFNCNQKQVLEEIFTSNYDNKIVQNKKYLPQVICSTAITNDNPEYLAAKKKGCPIFHRSDILAALISDYKSIGIAGTHGKTTTSSLIGYMLLQAGIDPTIIIGGEVDAWDGNARMGAKEGYLVAEVDESDGSLIKHHPHIGVITNIELDHPDYYQDLDEVINTFQIFAAQCDILVGSLDCKIISSYFSPHITYSLDFNKQADYKVKNLINDNKGARAEVWERGICLGQLNLTILGNHNISNALATIAVGRELGLEFSTIVNALLNFQGPKRRFEKRGYCNEITFIDDYAHHPSEIDATLSAAVSKIDNTLINRVVVIFQPHRYSRTFALLEKFATCFNNADLVVLTDIYGAGEININNIHGEDLVREVKKNHPQVFYFPSLEILSQKLPELLQPKDLALFLGAGNLNQIIPNIINLC</sequence>
<protein>
    <recommendedName>
        <fullName evidence="3 14">UDP-N-acetylmuramate--L-alanine ligase</fullName>
        <ecNumber evidence="3 14">6.3.2.8</ecNumber>
    </recommendedName>
    <alternativeName>
        <fullName evidence="14">UDP-N-acetylmuramoyl-L-alanine synthetase</fullName>
    </alternativeName>
</protein>
<evidence type="ECO:0000313" key="20">
    <source>
        <dbReference type="Proteomes" id="UP001319803"/>
    </source>
</evidence>
<dbReference type="NCBIfam" id="TIGR01082">
    <property type="entry name" value="murC"/>
    <property type="match status" value="1"/>
</dbReference>
<keyword evidence="4 14" id="KW-0963">Cytoplasm</keyword>
<comment type="subcellular location">
    <subcellularLocation>
        <location evidence="1 14">Cytoplasm</location>
    </subcellularLocation>
</comment>
<keyword evidence="8 14" id="KW-0067">ATP-binding</keyword>
<evidence type="ECO:0000256" key="3">
    <source>
        <dbReference type="ARBA" id="ARBA00012211"/>
    </source>
</evidence>
<evidence type="ECO:0000256" key="11">
    <source>
        <dbReference type="ARBA" id="ARBA00023306"/>
    </source>
</evidence>
<dbReference type="EMBL" id="AP024987">
    <property type="protein sequence ID" value="BDA40220.1"/>
    <property type="molecule type" value="Genomic_DNA"/>
</dbReference>
<feature type="domain" description="Mur ligase C-terminal" evidence="17">
    <location>
        <begin position="338"/>
        <end position="471"/>
    </location>
</feature>
<keyword evidence="15" id="KW-0472">Membrane</keyword>
<keyword evidence="5 14" id="KW-0436">Ligase</keyword>
<comment type="function">
    <text evidence="14">Cell wall formation.</text>
</comment>
<organism evidence="19 20">
    <name type="scientific">cyanobacterium endosymbiont of Braarudosphaera bigelowii</name>
    <dbReference type="NCBI Taxonomy" id="1285375"/>
    <lineage>
        <taxon>Bacteria</taxon>
        <taxon>Bacillati</taxon>
        <taxon>Cyanobacteriota</taxon>
        <taxon>Cyanophyceae</taxon>
        <taxon>Oscillatoriophycideae</taxon>
        <taxon>Chroococcales</taxon>
        <taxon>Aphanothecaceae</taxon>
        <taxon>Candidatus Atelocyanobacterium</taxon>
        <taxon>Candidatus Atelocyanobacterium thalassae</taxon>
    </lineage>
</organism>
<feature type="transmembrane region" description="Helical" evidence="15">
    <location>
        <begin position="12"/>
        <end position="30"/>
    </location>
</feature>
<dbReference type="HAMAP" id="MF_00046">
    <property type="entry name" value="MurC"/>
    <property type="match status" value="1"/>
</dbReference>
<dbReference type="Pfam" id="PF01225">
    <property type="entry name" value="Mur_ligase"/>
    <property type="match status" value="1"/>
</dbReference>
<dbReference type="RefSeq" id="WP_229637732.1">
    <property type="nucleotide sequence ID" value="NZ_AP024987.1"/>
</dbReference>
<dbReference type="Proteomes" id="UP001319803">
    <property type="component" value="Chromosome"/>
</dbReference>
<evidence type="ECO:0000313" key="19">
    <source>
        <dbReference type="EMBL" id="BDA40220.1"/>
    </source>
</evidence>
<keyword evidence="7 14" id="KW-0547">Nucleotide-binding</keyword>
<evidence type="ECO:0000256" key="5">
    <source>
        <dbReference type="ARBA" id="ARBA00022598"/>
    </source>
</evidence>
<keyword evidence="6 14" id="KW-0132">Cell division</keyword>
<keyword evidence="15" id="KW-0812">Transmembrane</keyword>
<dbReference type="Gene3D" id="3.40.1190.10">
    <property type="entry name" value="Mur-like, catalytic domain"/>
    <property type="match status" value="1"/>
</dbReference>
<comment type="pathway">
    <text evidence="2 14">Cell wall biogenesis; peptidoglycan biosynthesis.</text>
</comment>
<evidence type="ECO:0000256" key="14">
    <source>
        <dbReference type="HAMAP-Rule" id="MF_00046"/>
    </source>
</evidence>
<keyword evidence="12 14" id="KW-0961">Cell wall biogenesis/degradation</keyword>
<dbReference type="EC" id="6.3.2.8" evidence="3 14"/>
<evidence type="ECO:0000259" key="17">
    <source>
        <dbReference type="Pfam" id="PF02875"/>
    </source>
</evidence>
<keyword evidence="11 14" id="KW-0131">Cell cycle</keyword>
<feature type="domain" description="Mur ligase central" evidence="18">
    <location>
        <begin position="141"/>
        <end position="315"/>
    </location>
</feature>
<evidence type="ECO:0000256" key="13">
    <source>
        <dbReference type="ARBA" id="ARBA00047833"/>
    </source>
</evidence>
<dbReference type="InterPro" id="IPR004101">
    <property type="entry name" value="Mur_ligase_C"/>
</dbReference>
<dbReference type="PANTHER" id="PTHR43445:SF3">
    <property type="entry name" value="UDP-N-ACETYLMURAMATE--L-ALANINE LIGASE"/>
    <property type="match status" value="1"/>
</dbReference>
<evidence type="ECO:0000256" key="15">
    <source>
        <dbReference type="SAM" id="Phobius"/>
    </source>
</evidence>
<evidence type="ECO:0000256" key="8">
    <source>
        <dbReference type="ARBA" id="ARBA00022840"/>
    </source>
</evidence>
<evidence type="ECO:0000259" key="18">
    <source>
        <dbReference type="Pfam" id="PF08245"/>
    </source>
</evidence>
<dbReference type="SUPFAM" id="SSF53244">
    <property type="entry name" value="MurD-like peptide ligases, peptide-binding domain"/>
    <property type="match status" value="1"/>
</dbReference>
<dbReference type="InterPro" id="IPR050061">
    <property type="entry name" value="MurCDEF_pg_biosynth"/>
</dbReference>
<dbReference type="InterPro" id="IPR036565">
    <property type="entry name" value="Mur-like_cat_sf"/>
</dbReference>
<keyword evidence="20" id="KW-1185">Reference proteome</keyword>
<dbReference type="Gene3D" id="3.90.190.20">
    <property type="entry name" value="Mur ligase, C-terminal domain"/>
    <property type="match status" value="1"/>
</dbReference>